<name>A0A9D9GTM3_9GAMM</name>
<sequence>MAALIPDQEDWDYVVICLLALEVSIKDDHPQLQYPPEVLEIFSKYNAAWQ</sequence>
<dbReference type="EMBL" id="JADINH010000152">
    <property type="protein sequence ID" value="MBO8416151.1"/>
    <property type="molecule type" value="Genomic_DNA"/>
</dbReference>
<protein>
    <submittedName>
        <fullName evidence="1">Uncharacterized protein</fullName>
    </submittedName>
</protein>
<accession>A0A9D9GTM3</accession>
<organism evidence="1 2">
    <name type="scientific">Candidatus Avisuccinivibrio stercorigallinarum</name>
    <dbReference type="NCBI Taxonomy" id="2840704"/>
    <lineage>
        <taxon>Bacteria</taxon>
        <taxon>Pseudomonadati</taxon>
        <taxon>Pseudomonadota</taxon>
        <taxon>Gammaproteobacteria</taxon>
        <taxon>Aeromonadales</taxon>
        <taxon>Succinivibrionaceae</taxon>
        <taxon>Succinivibrionaceae incertae sedis</taxon>
        <taxon>Candidatus Avisuccinivibrio</taxon>
    </lineage>
</organism>
<evidence type="ECO:0000313" key="1">
    <source>
        <dbReference type="EMBL" id="MBO8416151.1"/>
    </source>
</evidence>
<gene>
    <name evidence="1" type="ORF">IAB19_07225</name>
</gene>
<evidence type="ECO:0000313" key="2">
    <source>
        <dbReference type="Proteomes" id="UP000823631"/>
    </source>
</evidence>
<dbReference type="Proteomes" id="UP000823631">
    <property type="component" value="Unassembled WGS sequence"/>
</dbReference>
<comment type="caution">
    <text evidence="1">The sequence shown here is derived from an EMBL/GenBank/DDBJ whole genome shotgun (WGS) entry which is preliminary data.</text>
</comment>
<proteinExistence type="predicted"/>
<reference evidence="1" key="1">
    <citation type="submission" date="2020-10" db="EMBL/GenBank/DDBJ databases">
        <authorList>
            <person name="Gilroy R."/>
        </authorList>
    </citation>
    <scope>NUCLEOTIDE SEQUENCE</scope>
    <source>
        <strain evidence="1">17213</strain>
    </source>
</reference>
<reference evidence="1" key="2">
    <citation type="journal article" date="2021" name="PeerJ">
        <title>Extensive microbial diversity within the chicken gut microbiome revealed by metagenomics and culture.</title>
        <authorList>
            <person name="Gilroy R."/>
            <person name="Ravi A."/>
            <person name="Getino M."/>
            <person name="Pursley I."/>
            <person name="Horton D.L."/>
            <person name="Alikhan N.F."/>
            <person name="Baker D."/>
            <person name="Gharbi K."/>
            <person name="Hall N."/>
            <person name="Watson M."/>
            <person name="Adriaenssens E.M."/>
            <person name="Foster-Nyarko E."/>
            <person name="Jarju S."/>
            <person name="Secka A."/>
            <person name="Antonio M."/>
            <person name="Oren A."/>
            <person name="Chaudhuri R.R."/>
            <person name="La Ragione R."/>
            <person name="Hildebrand F."/>
            <person name="Pallen M.J."/>
        </authorList>
    </citation>
    <scope>NUCLEOTIDE SEQUENCE</scope>
    <source>
        <strain evidence="1">17213</strain>
    </source>
</reference>
<dbReference type="AlphaFoldDB" id="A0A9D9GTM3"/>